<keyword evidence="4 8" id="KW-0406">Ion transport</keyword>
<dbReference type="PROSITE" id="PS00389">
    <property type="entry name" value="ATPASE_DELTA"/>
    <property type="match status" value="1"/>
</dbReference>
<comment type="subcellular location">
    <subcellularLocation>
        <location evidence="8">Cell membrane</location>
        <topology evidence="8">Peripheral membrane protein</topology>
    </subcellularLocation>
    <subcellularLocation>
        <location evidence="1">Membrane</location>
    </subcellularLocation>
</comment>
<comment type="similarity">
    <text evidence="8">Belongs to the ATPase delta chain family.</text>
</comment>
<dbReference type="GO" id="GO:0045259">
    <property type="term" value="C:proton-transporting ATP synthase complex"/>
    <property type="evidence" value="ECO:0007669"/>
    <property type="project" value="UniProtKB-KW"/>
</dbReference>
<keyword evidence="2 8" id="KW-0813">Transport</keyword>
<name>A0A0R2I2F8_9LACO</name>
<dbReference type="EMBL" id="JQBW01000004">
    <property type="protein sequence ID" value="KRN59449.1"/>
    <property type="molecule type" value="Genomic_DNA"/>
</dbReference>
<accession>A0A0R2I2F8</accession>
<feature type="coiled-coil region" evidence="9">
    <location>
        <begin position="12"/>
        <end position="39"/>
    </location>
</feature>
<keyword evidence="7 8" id="KW-0066">ATP synthesis</keyword>
<evidence type="ECO:0000256" key="8">
    <source>
        <dbReference type="HAMAP-Rule" id="MF_01416"/>
    </source>
</evidence>
<dbReference type="Pfam" id="PF00213">
    <property type="entry name" value="OSCP"/>
    <property type="match status" value="1"/>
</dbReference>
<evidence type="ECO:0000256" key="1">
    <source>
        <dbReference type="ARBA" id="ARBA00004370"/>
    </source>
</evidence>
<dbReference type="Proteomes" id="UP000050934">
    <property type="component" value="Unassembled WGS sequence"/>
</dbReference>
<dbReference type="InterPro" id="IPR020781">
    <property type="entry name" value="ATPase_OSCP/d_CS"/>
</dbReference>
<dbReference type="GO" id="GO:0005886">
    <property type="term" value="C:plasma membrane"/>
    <property type="evidence" value="ECO:0007669"/>
    <property type="project" value="UniProtKB-SubCell"/>
</dbReference>
<dbReference type="RefSeq" id="WP_057739557.1">
    <property type="nucleotide sequence ID" value="NZ_JQBW01000004.1"/>
</dbReference>
<dbReference type="SUPFAM" id="SSF47928">
    <property type="entry name" value="N-terminal domain of the delta subunit of the F1F0-ATP synthase"/>
    <property type="match status" value="1"/>
</dbReference>
<dbReference type="GO" id="GO:0046933">
    <property type="term" value="F:proton-transporting ATP synthase activity, rotational mechanism"/>
    <property type="evidence" value="ECO:0007669"/>
    <property type="project" value="UniProtKB-UniRule"/>
</dbReference>
<dbReference type="STRING" id="396268.IV45_GL001192"/>
<reference evidence="10 11" key="1">
    <citation type="journal article" date="2015" name="Genome Announc.">
        <title>Expanding the biotechnology potential of lactobacilli through comparative genomics of 213 strains and associated genera.</title>
        <authorList>
            <person name="Sun Z."/>
            <person name="Harris H.M."/>
            <person name="McCann A."/>
            <person name="Guo C."/>
            <person name="Argimon S."/>
            <person name="Zhang W."/>
            <person name="Yang X."/>
            <person name="Jeffery I.B."/>
            <person name="Cooney J.C."/>
            <person name="Kagawa T.F."/>
            <person name="Liu W."/>
            <person name="Song Y."/>
            <person name="Salvetti E."/>
            <person name="Wrobel A."/>
            <person name="Rasinkangas P."/>
            <person name="Parkhill J."/>
            <person name="Rea M.C."/>
            <person name="O'Sullivan O."/>
            <person name="Ritari J."/>
            <person name="Douillard F.P."/>
            <person name="Paul Ross R."/>
            <person name="Yang R."/>
            <person name="Briner A.E."/>
            <person name="Felis G.E."/>
            <person name="de Vos W.M."/>
            <person name="Barrangou R."/>
            <person name="Klaenhammer T.R."/>
            <person name="Caufield P.W."/>
            <person name="Cui Y."/>
            <person name="Zhang H."/>
            <person name="O'Toole P.W."/>
        </authorList>
    </citation>
    <scope>NUCLEOTIDE SEQUENCE [LARGE SCALE GENOMIC DNA]</scope>
    <source>
        <strain evidence="10 11">DSM 17896</strain>
    </source>
</reference>
<organism evidence="10 11">
    <name type="scientific">Limosilactobacillus secaliphilus</name>
    <dbReference type="NCBI Taxonomy" id="396268"/>
    <lineage>
        <taxon>Bacteria</taxon>
        <taxon>Bacillati</taxon>
        <taxon>Bacillota</taxon>
        <taxon>Bacilli</taxon>
        <taxon>Lactobacillales</taxon>
        <taxon>Lactobacillaceae</taxon>
        <taxon>Limosilactobacillus</taxon>
    </lineage>
</organism>
<evidence type="ECO:0000256" key="7">
    <source>
        <dbReference type="ARBA" id="ARBA00023310"/>
    </source>
</evidence>
<keyword evidence="6 8" id="KW-0139">CF(1)</keyword>
<evidence type="ECO:0000256" key="9">
    <source>
        <dbReference type="SAM" id="Coils"/>
    </source>
</evidence>
<sequence length="181" mass="19974">MSLDQKTVAGRYAKALIELAQADDQLKQTSQELSSLRDVFKDNPGLLSALNGTSLSVGQKKGLISDLKQGASKYVANLIQMVFDYGRINDMVAIIDEFEKQYDALIKRIHAVVVTAVQLDEKRRKEMSEALAKRFDAKEVVLDEKVDPSIIGGAIVHVGGQTLDGSVNTKLQEMRRLLVNN</sequence>
<evidence type="ECO:0000256" key="3">
    <source>
        <dbReference type="ARBA" id="ARBA00022781"/>
    </source>
</evidence>
<keyword evidence="9" id="KW-0175">Coiled coil</keyword>
<dbReference type="PRINTS" id="PR00125">
    <property type="entry name" value="ATPASEDELTA"/>
</dbReference>
<keyword evidence="5 8" id="KW-0472">Membrane</keyword>
<proteinExistence type="inferred from homology"/>
<evidence type="ECO:0000256" key="2">
    <source>
        <dbReference type="ARBA" id="ARBA00022448"/>
    </source>
</evidence>
<dbReference type="InterPro" id="IPR000711">
    <property type="entry name" value="ATPase_OSCP/dsu"/>
</dbReference>
<protein>
    <recommendedName>
        <fullName evidence="8">ATP synthase subunit delta</fullName>
    </recommendedName>
    <alternativeName>
        <fullName evidence="8">ATP synthase F(1) sector subunit delta</fullName>
    </alternativeName>
    <alternativeName>
        <fullName evidence="8">F-type ATPase subunit delta</fullName>
        <shortName evidence="8">F-ATPase subunit delta</shortName>
    </alternativeName>
</protein>
<comment type="function">
    <text evidence="8">F(1)F(0) ATP synthase produces ATP from ADP in the presence of a proton or sodium gradient. F-type ATPases consist of two structural domains, F(1) containing the extramembraneous catalytic core and F(0) containing the membrane proton channel, linked together by a central stalk and a peripheral stalk. During catalysis, ATP synthesis in the catalytic domain of F(1) is coupled via a rotary mechanism of the central stalk subunits to proton translocation.</text>
</comment>
<evidence type="ECO:0000256" key="4">
    <source>
        <dbReference type="ARBA" id="ARBA00023065"/>
    </source>
</evidence>
<keyword evidence="11" id="KW-1185">Reference proteome</keyword>
<evidence type="ECO:0000256" key="5">
    <source>
        <dbReference type="ARBA" id="ARBA00023136"/>
    </source>
</evidence>
<keyword evidence="3 8" id="KW-0375">Hydrogen ion transport</keyword>
<dbReference type="AlphaFoldDB" id="A0A0R2I2F8"/>
<dbReference type="OrthoDB" id="9786633at2"/>
<dbReference type="PATRIC" id="fig|396268.3.peg.1204"/>
<dbReference type="NCBIfam" id="TIGR01145">
    <property type="entry name" value="ATP_synt_delta"/>
    <property type="match status" value="1"/>
</dbReference>
<dbReference type="Gene3D" id="1.10.520.20">
    <property type="entry name" value="N-terminal domain of the delta subunit of the F1F0-ATP synthase"/>
    <property type="match status" value="1"/>
</dbReference>
<dbReference type="HAMAP" id="MF_01416">
    <property type="entry name" value="ATP_synth_delta_bact"/>
    <property type="match status" value="1"/>
</dbReference>
<comment type="caution">
    <text evidence="10">The sequence shown here is derived from an EMBL/GenBank/DDBJ whole genome shotgun (WGS) entry which is preliminary data.</text>
</comment>
<dbReference type="PANTHER" id="PTHR11910">
    <property type="entry name" value="ATP SYNTHASE DELTA CHAIN"/>
    <property type="match status" value="1"/>
</dbReference>
<comment type="function">
    <text evidence="8">This protein is part of the stalk that links CF(0) to CF(1). It either transmits conformational changes from CF(0) to CF(1) or is implicated in proton conduction.</text>
</comment>
<dbReference type="InterPro" id="IPR026015">
    <property type="entry name" value="ATP_synth_OSCP/delta_N_sf"/>
</dbReference>
<evidence type="ECO:0000256" key="6">
    <source>
        <dbReference type="ARBA" id="ARBA00023196"/>
    </source>
</evidence>
<gene>
    <name evidence="8" type="primary">atpH</name>
    <name evidence="10" type="ORF">IV45_GL001192</name>
</gene>
<evidence type="ECO:0000313" key="11">
    <source>
        <dbReference type="Proteomes" id="UP000050934"/>
    </source>
</evidence>
<keyword evidence="8" id="KW-1003">Cell membrane</keyword>
<evidence type="ECO:0000313" key="10">
    <source>
        <dbReference type="EMBL" id="KRN59449.1"/>
    </source>
</evidence>